<keyword evidence="3 8" id="KW-0121">Carboxypeptidase</keyword>
<evidence type="ECO:0000256" key="6">
    <source>
        <dbReference type="ARBA" id="ARBA00023180"/>
    </source>
</evidence>
<dbReference type="InterPro" id="IPR044662">
    <property type="entry name" value="HS1/DABB1-like"/>
</dbReference>
<evidence type="ECO:0000259" key="7">
    <source>
        <dbReference type="PROSITE" id="PS51502"/>
    </source>
</evidence>
<feature type="domain" description="Stress-response A/B barrel" evidence="7">
    <location>
        <begin position="4"/>
        <end position="99"/>
    </location>
</feature>
<dbReference type="Pfam" id="PF00450">
    <property type="entry name" value="Peptidase_S10"/>
    <property type="match status" value="1"/>
</dbReference>
<dbReference type="GO" id="GO:0004185">
    <property type="term" value="F:serine-type carboxypeptidase activity"/>
    <property type="evidence" value="ECO:0007669"/>
    <property type="project" value="UniProtKB-EC"/>
</dbReference>
<protein>
    <submittedName>
        <fullName evidence="8">Serine carboxypeptidase-like</fullName>
        <ecNumber evidence="8">3.4.16.5</ecNumber>
    </submittedName>
</protein>
<dbReference type="InterPro" id="IPR029058">
    <property type="entry name" value="AB_hydrolase_fold"/>
</dbReference>
<dbReference type="PANTHER" id="PTHR33178:SF7">
    <property type="entry name" value="STRESS RESPONSIVE A_B BARREL DOMAIN PROTEIN"/>
    <property type="match status" value="1"/>
</dbReference>
<keyword evidence="6" id="KW-0325">Glycoprotein</keyword>
<dbReference type="EMBL" id="KN666493">
    <property type="protein sequence ID" value="KHN07913.1"/>
    <property type="molecule type" value="Genomic_DNA"/>
</dbReference>
<evidence type="ECO:0000313" key="8">
    <source>
        <dbReference type="EMBL" id="KHN07913.1"/>
    </source>
</evidence>
<comment type="similarity">
    <text evidence="1">Belongs to the peptidase S10 family.</text>
</comment>
<evidence type="ECO:0000256" key="4">
    <source>
        <dbReference type="ARBA" id="ARBA00022670"/>
    </source>
</evidence>
<gene>
    <name evidence="8" type="ORF">glysoja_032457</name>
</gene>
<dbReference type="InterPro" id="IPR001563">
    <property type="entry name" value="Peptidase_S10"/>
</dbReference>
<dbReference type="AlphaFoldDB" id="A0A0B2PJZ6"/>
<dbReference type="InterPro" id="IPR013097">
    <property type="entry name" value="Dabb"/>
</dbReference>
<sequence length="305" mass="34484">MSIIEHVVLFKVKEDVAPSEADTMVERINSLASLEQLLHLTVGPLFRIRTSPPSLKFTHFFHTRFNSMDDLRSYVAHPAHVAVVKANTPLIQGYCLHSQPHGRNEERLKGRPPGSALRVTFFKLKEGVEDRVKDEIVGAMRGFQREFKQAIQLTCGGNFSPARAKGFSIASLEVFPGLSELEAAKELGDYHKNEKIKEHLESVMVLDYVKAIYACWYNRSEETRIVIFMVISILKQCMGNSRWVHAMEWSGQKEFATSLEVPFVVDGSEAGLLKRYGPLTFLKVHDAGHMVPMDQPKTALEMLKK</sequence>
<dbReference type="InterPro" id="IPR033124">
    <property type="entry name" value="Ser_caboxypep_his_AS"/>
</dbReference>
<accession>A0A0B2PJZ6</accession>
<dbReference type="GO" id="GO:0006508">
    <property type="term" value="P:proteolysis"/>
    <property type="evidence" value="ECO:0007669"/>
    <property type="project" value="UniProtKB-KW"/>
</dbReference>
<feature type="domain" description="Stress-response A/B barrel" evidence="7">
    <location>
        <begin position="116"/>
        <end position="208"/>
    </location>
</feature>
<dbReference type="EC" id="3.4.16.5" evidence="8"/>
<dbReference type="PANTHER" id="PTHR33178">
    <property type="match status" value="1"/>
</dbReference>
<dbReference type="PROSITE" id="PS00560">
    <property type="entry name" value="CARBOXYPEPT_SER_HIS"/>
    <property type="match status" value="1"/>
</dbReference>
<evidence type="ECO:0000256" key="5">
    <source>
        <dbReference type="ARBA" id="ARBA00022801"/>
    </source>
</evidence>
<dbReference type="InterPro" id="IPR011008">
    <property type="entry name" value="Dimeric_a/b-barrel"/>
</dbReference>
<dbReference type="PROSITE" id="PS51502">
    <property type="entry name" value="S_R_A_B_BARREL"/>
    <property type="match status" value="2"/>
</dbReference>
<dbReference type="Gene3D" id="3.40.50.1820">
    <property type="entry name" value="alpha/beta hydrolase"/>
    <property type="match status" value="1"/>
</dbReference>
<evidence type="ECO:0000256" key="1">
    <source>
        <dbReference type="ARBA" id="ARBA00009431"/>
    </source>
</evidence>
<organism evidence="8">
    <name type="scientific">Glycine soja</name>
    <name type="common">Wild soybean</name>
    <dbReference type="NCBI Taxonomy" id="3848"/>
    <lineage>
        <taxon>Eukaryota</taxon>
        <taxon>Viridiplantae</taxon>
        <taxon>Streptophyta</taxon>
        <taxon>Embryophyta</taxon>
        <taxon>Tracheophyta</taxon>
        <taxon>Spermatophyta</taxon>
        <taxon>Magnoliopsida</taxon>
        <taxon>eudicotyledons</taxon>
        <taxon>Gunneridae</taxon>
        <taxon>Pentapetalae</taxon>
        <taxon>rosids</taxon>
        <taxon>fabids</taxon>
        <taxon>Fabales</taxon>
        <taxon>Fabaceae</taxon>
        <taxon>Papilionoideae</taxon>
        <taxon>50 kb inversion clade</taxon>
        <taxon>NPAAA clade</taxon>
        <taxon>indigoferoid/millettioid clade</taxon>
        <taxon>Phaseoleae</taxon>
        <taxon>Glycine</taxon>
        <taxon>Glycine subgen. Soja</taxon>
    </lineage>
</organism>
<keyword evidence="4" id="KW-0645">Protease</keyword>
<dbReference type="SMART" id="SM00886">
    <property type="entry name" value="Dabb"/>
    <property type="match status" value="2"/>
</dbReference>
<evidence type="ECO:0000256" key="2">
    <source>
        <dbReference type="ARBA" id="ARBA00011738"/>
    </source>
</evidence>
<dbReference type="Gene3D" id="3.30.70.100">
    <property type="match status" value="2"/>
</dbReference>
<evidence type="ECO:0000256" key="3">
    <source>
        <dbReference type="ARBA" id="ARBA00022645"/>
    </source>
</evidence>
<reference evidence="8" key="1">
    <citation type="submission" date="2014-07" db="EMBL/GenBank/DDBJ databases">
        <title>Identification of a novel salt tolerance gene in wild soybean by whole-genome sequencing.</title>
        <authorList>
            <person name="Lam H.-M."/>
            <person name="Qi X."/>
            <person name="Li M.-W."/>
            <person name="Liu X."/>
            <person name="Xie M."/>
            <person name="Ni M."/>
            <person name="Xu X."/>
        </authorList>
    </citation>
    <scope>NUCLEOTIDE SEQUENCE [LARGE SCALE GENOMIC DNA]</scope>
    <source>
        <tissue evidence="8">Root</tissue>
    </source>
</reference>
<dbReference type="Pfam" id="PF07876">
    <property type="entry name" value="Dabb"/>
    <property type="match status" value="2"/>
</dbReference>
<dbReference type="SUPFAM" id="SSF54909">
    <property type="entry name" value="Dimeric alpha+beta barrel"/>
    <property type="match status" value="2"/>
</dbReference>
<comment type="subunit">
    <text evidence="2">Homodimer.</text>
</comment>
<name>A0A0B2PJZ6_GLYSO</name>
<dbReference type="SUPFAM" id="SSF53474">
    <property type="entry name" value="alpha/beta-Hydrolases"/>
    <property type="match status" value="1"/>
</dbReference>
<proteinExistence type="inferred from homology"/>
<keyword evidence="5 8" id="KW-0378">Hydrolase</keyword>
<dbReference type="Proteomes" id="UP000053555">
    <property type="component" value="Unassembled WGS sequence"/>
</dbReference>